<dbReference type="InterPro" id="IPR003749">
    <property type="entry name" value="ThiS/MoaD-like"/>
</dbReference>
<dbReference type="InterPro" id="IPR016155">
    <property type="entry name" value="Mopterin_synth/thiamin_S_b"/>
</dbReference>
<sequence length="71" mass="7832">MLTDYILIQLNGNPFNCVFGTSLRDIVLYLDLNVDSIVIEYNLEIIANIDLDKTIVMSGDKIEIVTIVGGG</sequence>
<organism evidence="1">
    <name type="scientific">Calliarthron tuberculosum</name>
    <name type="common">Coralline red alga</name>
    <name type="synonym">Corallina tuberculosa</name>
    <dbReference type="NCBI Taxonomy" id="48942"/>
    <lineage>
        <taxon>Eukaryota</taxon>
        <taxon>Rhodophyta</taxon>
        <taxon>Florideophyceae</taxon>
        <taxon>Corallinophycidae</taxon>
        <taxon>Corallinales</taxon>
        <taxon>Corallinaceae</taxon>
        <taxon>Corallinoideae</taxon>
        <taxon>Calliarthron</taxon>
    </lineage>
</organism>
<dbReference type="GeneID" id="15329138"/>
<dbReference type="InterPro" id="IPR012675">
    <property type="entry name" value="Beta-grasp_dom_sf"/>
</dbReference>
<evidence type="ECO:0000313" key="1">
    <source>
        <dbReference type="EMBL" id="AGA63788.1"/>
    </source>
</evidence>
<dbReference type="PANTHER" id="PTHR34472:SF1">
    <property type="entry name" value="SULFUR CARRIER PROTEIN THIS"/>
    <property type="match status" value="1"/>
</dbReference>
<dbReference type="AlphaFoldDB" id="M4IU36"/>
<gene>
    <name evidence="1" type="primary">thiS</name>
</gene>
<dbReference type="PANTHER" id="PTHR34472">
    <property type="entry name" value="SULFUR CARRIER PROTEIN THIS"/>
    <property type="match status" value="1"/>
</dbReference>
<dbReference type="SUPFAM" id="SSF54285">
    <property type="entry name" value="MoaD/ThiS"/>
    <property type="match status" value="1"/>
</dbReference>
<protein>
    <submittedName>
        <fullName evidence="1">Thiamine biosynthesis protein S</fullName>
    </submittedName>
</protein>
<geneLocation type="chloroplast" evidence="1"/>
<dbReference type="NCBIfam" id="TIGR01683">
    <property type="entry name" value="thiS"/>
    <property type="match status" value="1"/>
</dbReference>
<dbReference type="Gene3D" id="3.10.20.30">
    <property type="match status" value="1"/>
</dbReference>
<keyword evidence="1" id="KW-0934">Plastid</keyword>
<keyword evidence="1" id="KW-0150">Chloroplast</keyword>
<dbReference type="InterPro" id="IPR010035">
    <property type="entry name" value="Thi_S"/>
</dbReference>
<dbReference type="CDD" id="cd00565">
    <property type="entry name" value="Ubl_ThiS"/>
    <property type="match status" value="1"/>
</dbReference>
<accession>M4IU36</accession>
<name>M4IU36_CALTB</name>
<reference evidence="1" key="1">
    <citation type="journal article" date="2013" name="PLoS ONE">
        <title>Evolution of red algal plastid genomes: ancient architectures, introns, horizontal gene transfer, and taxonomic utility of plastid markers.</title>
        <authorList>
            <person name="Janouskovec J."/>
            <person name="Liu S.-L."/>
            <person name="Martone P.T."/>
            <person name="Carre W."/>
            <person name="Leblanc C."/>
            <person name="Collen J."/>
            <person name="Keeling P.J."/>
        </authorList>
    </citation>
    <scope>NUCLEOTIDE SEQUENCE</scope>
</reference>
<dbReference type="Pfam" id="PF02597">
    <property type="entry name" value="ThiS"/>
    <property type="match status" value="1"/>
</dbReference>
<dbReference type="RefSeq" id="YP_007878177.1">
    <property type="nucleotide sequence ID" value="NC_021075.1"/>
</dbReference>
<proteinExistence type="predicted"/>
<dbReference type="EMBL" id="KC153978">
    <property type="protein sequence ID" value="AGA63788.1"/>
    <property type="molecule type" value="Genomic_DNA"/>
</dbReference>